<evidence type="ECO:0000256" key="7">
    <source>
        <dbReference type="ARBA" id="ARBA00022763"/>
    </source>
</evidence>
<dbReference type="GO" id="GO:0006303">
    <property type="term" value="P:double-strand break repair via nonhomologous end joining"/>
    <property type="evidence" value="ECO:0007669"/>
    <property type="project" value="InterPro"/>
</dbReference>
<dbReference type="SUPFAM" id="SSF101420">
    <property type="entry name" value="C-terminal domain of Ku80"/>
    <property type="match status" value="2"/>
</dbReference>
<evidence type="ECO:0000256" key="1">
    <source>
        <dbReference type="ARBA" id="ARBA00004123"/>
    </source>
</evidence>
<feature type="domain" description="VWFA" evidence="18">
    <location>
        <begin position="6"/>
        <end position="220"/>
    </location>
</feature>
<evidence type="ECO:0000313" key="19">
    <source>
        <dbReference type="EMBL" id="KAG0272850.1"/>
    </source>
</evidence>
<comment type="subcellular location">
    <subcellularLocation>
        <location evidence="2">Chromosome</location>
        <location evidence="2">Telomere</location>
    </subcellularLocation>
    <subcellularLocation>
        <location evidence="1">Nucleus</location>
    </subcellularLocation>
</comment>
<keyword evidence="15" id="KW-0539">Nucleus</keyword>
<dbReference type="SMART" id="SM00559">
    <property type="entry name" value="Ku78"/>
    <property type="match status" value="1"/>
</dbReference>
<evidence type="ECO:0000256" key="10">
    <source>
        <dbReference type="ARBA" id="ARBA00022840"/>
    </source>
</evidence>
<protein>
    <recommendedName>
        <fullName evidence="4">ATP-dependent DNA helicase II subunit 2</fullName>
    </recommendedName>
    <alternativeName>
        <fullName evidence="16">ATP-dependent DNA helicase II subunit Ku80</fullName>
    </alternativeName>
</protein>
<evidence type="ECO:0000256" key="3">
    <source>
        <dbReference type="ARBA" id="ARBA00007726"/>
    </source>
</evidence>
<dbReference type="GO" id="GO:0016787">
    <property type="term" value="F:hydrolase activity"/>
    <property type="evidence" value="ECO:0007669"/>
    <property type="project" value="UniProtKB-KW"/>
</dbReference>
<dbReference type="Proteomes" id="UP001194580">
    <property type="component" value="Unassembled WGS sequence"/>
</dbReference>
<dbReference type="InterPro" id="IPR036494">
    <property type="entry name" value="Ku_C_sf"/>
</dbReference>
<dbReference type="Gene3D" id="2.40.290.10">
    <property type="match status" value="1"/>
</dbReference>
<dbReference type="InterPro" id="IPR002035">
    <property type="entry name" value="VWF_A"/>
</dbReference>
<evidence type="ECO:0000256" key="14">
    <source>
        <dbReference type="ARBA" id="ARBA00023204"/>
    </source>
</evidence>
<dbReference type="CDD" id="cd00873">
    <property type="entry name" value="KU80"/>
    <property type="match status" value="1"/>
</dbReference>
<dbReference type="PANTHER" id="PTHR12604">
    <property type="entry name" value="KU AUTOANTIGEN DNA HELICASE"/>
    <property type="match status" value="1"/>
</dbReference>
<gene>
    <name evidence="19" type="primary">KU80</name>
    <name evidence="19" type="ORF">BGZ95_011356</name>
</gene>
<evidence type="ECO:0000313" key="20">
    <source>
        <dbReference type="Proteomes" id="UP001194580"/>
    </source>
</evidence>
<feature type="region of interest" description="Disordered" evidence="17">
    <location>
        <begin position="593"/>
        <end position="621"/>
    </location>
</feature>
<dbReference type="Gene3D" id="1.10.1600.10">
    <property type="match status" value="1"/>
</dbReference>
<dbReference type="GO" id="GO:0003690">
    <property type="term" value="F:double-stranded DNA binding"/>
    <property type="evidence" value="ECO:0007669"/>
    <property type="project" value="TreeGrafter"/>
</dbReference>
<evidence type="ECO:0000256" key="12">
    <source>
        <dbReference type="ARBA" id="ARBA00023125"/>
    </source>
</evidence>
<dbReference type="GO" id="GO:0006310">
    <property type="term" value="P:DNA recombination"/>
    <property type="evidence" value="ECO:0007669"/>
    <property type="project" value="UniProtKB-KW"/>
</dbReference>
<accession>A0AAD4DA08</accession>
<keyword evidence="6" id="KW-0547">Nucleotide-binding</keyword>
<evidence type="ECO:0000256" key="2">
    <source>
        <dbReference type="ARBA" id="ARBA00004574"/>
    </source>
</evidence>
<evidence type="ECO:0000256" key="4">
    <source>
        <dbReference type="ARBA" id="ARBA00021792"/>
    </source>
</evidence>
<dbReference type="InterPro" id="IPR036465">
    <property type="entry name" value="vWFA_dom_sf"/>
</dbReference>
<dbReference type="GO" id="GO:0005524">
    <property type="term" value="F:ATP binding"/>
    <property type="evidence" value="ECO:0007669"/>
    <property type="project" value="UniProtKB-KW"/>
</dbReference>
<dbReference type="InterPro" id="IPR006164">
    <property type="entry name" value="DNA_bd_Ku70/Ku80"/>
</dbReference>
<evidence type="ECO:0000256" key="8">
    <source>
        <dbReference type="ARBA" id="ARBA00022801"/>
    </source>
</evidence>
<dbReference type="Gene3D" id="3.40.50.410">
    <property type="entry name" value="von Willebrand factor, type A domain"/>
    <property type="match status" value="1"/>
</dbReference>
<feature type="region of interest" description="Disordered" evidence="17">
    <location>
        <begin position="809"/>
        <end position="854"/>
    </location>
</feature>
<evidence type="ECO:0000256" key="9">
    <source>
        <dbReference type="ARBA" id="ARBA00022806"/>
    </source>
</evidence>
<dbReference type="GO" id="GO:0043564">
    <property type="term" value="C:Ku70:Ku80 complex"/>
    <property type="evidence" value="ECO:0007669"/>
    <property type="project" value="InterPro"/>
</dbReference>
<dbReference type="GO" id="GO:0000723">
    <property type="term" value="P:telomere maintenance"/>
    <property type="evidence" value="ECO:0007669"/>
    <property type="project" value="InterPro"/>
</dbReference>
<name>A0AAD4DA08_9FUNG</name>
<dbReference type="GO" id="GO:0004386">
    <property type="term" value="F:helicase activity"/>
    <property type="evidence" value="ECO:0007669"/>
    <property type="project" value="UniProtKB-KW"/>
</dbReference>
<reference evidence="19" key="1">
    <citation type="journal article" date="2020" name="Fungal Divers.">
        <title>Resolving the Mortierellaceae phylogeny through synthesis of multi-gene phylogenetics and phylogenomics.</title>
        <authorList>
            <person name="Vandepol N."/>
            <person name="Liber J."/>
            <person name="Desiro A."/>
            <person name="Na H."/>
            <person name="Kennedy M."/>
            <person name="Barry K."/>
            <person name="Grigoriev I.V."/>
            <person name="Miller A.N."/>
            <person name="O'Donnell K."/>
            <person name="Stajich J.E."/>
            <person name="Bonito G."/>
        </authorList>
    </citation>
    <scope>NUCLEOTIDE SEQUENCE</scope>
    <source>
        <strain evidence="19">NRRL 28262</strain>
    </source>
</reference>
<evidence type="ECO:0000259" key="18">
    <source>
        <dbReference type="PROSITE" id="PS50234"/>
    </source>
</evidence>
<comment type="similarity">
    <text evidence="3">Belongs to the ku80 family.</text>
</comment>
<evidence type="ECO:0000256" key="13">
    <source>
        <dbReference type="ARBA" id="ARBA00023172"/>
    </source>
</evidence>
<dbReference type="PROSITE" id="PS50234">
    <property type="entry name" value="VWFA"/>
    <property type="match status" value="1"/>
</dbReference>
<evidence type="ECO:0000256" key="15">
    <source>
        <dbReference type="ARBA" id="ARBA00023242"/>
    </source>
</evidence>
<dbReference type="InterPro" id="IPR014893">
    <property type="entry name" value="Ku_PK_bind"/>
</dbReference>
<dbReference type="InterPro" id="IPR024193">
    <property type="entry name" value="Ku80"/>
</dbReference>
<evidence type="ECO:0000256" key="16">
    <source>
        <dbReference type="ARBA" id="ARBA00031847"/>
    </source>
</evidence>
<dbReference type="Pfam" id="PF08785">
    <property type="entry name" value="Ku_PK_bind"/>
    <property type="match status" value="2"/>
</dbReference>
<feature type="compositionally biased region" description="Polar residues" evidence="17">
    <location>
        <begin position="825"/>
        <end position="835"/>
    </location>
</feature>
<keyword evidence="9 19" id="KW-0347">Helicase</keyword>
<dbReference type="EMBL" id="JAAAIL010000847">
    <property type="protein sequence ID" value="KAG0272850.1"/>
    <property type="molecule type" value="Genomic_DNA"/>
</dbReference>
<keyword evidence="13" id="KW-0233">DNA recombination</keyword>
<evidence type="ECO:0000256" key="17">
    <source>
        <dbReference type="SAM" id="MobiDB-lite"/>
    </source>
</evidence>
<proteinExistence type="inferred from homology"/>
<dbReference type="GO" id="GO:0000781">
    <property type="term" value="C:chromosome, telomeric region"/>
    <property type="evidence" value="ECO:0007669"/>
    <property type="project" value="UniProtKB-SubCell"/>
</dbReference>
<keyword evidence="10" id="KW-0067">ATP-binding</keyword>
<dbReference type="SUPFAM" id="SSF53300">
    <property type="entry name" value="vWA-like"/>
    <property type="match status" value="1"/>
</dbReference>
<dbReference type="GO" id="GO:0042162">
    <property type="term" value="F:telomeric DNA binding"/>
    <property type="evidence" value="ECO:0007669"/>
    <property type="project" value="InterPro"/>
</dbReference>
<sequence>MASKEATIYLLDVSPSLKTKREGYDVSRLEEIKQVLLKLLANKVHMNRKTVYVSVILVGSDVTNNDLATSDADGAEYQHVDVLQPLGVATLDLMKGVQDDVELGETAGDCMDGLIVALDMMTKFCKKLKYEKKIYILTDSYSEMNIDGSEQITTALRDDNVQLNVIGTDYDCEDGQQQPKTAMQVQNETFFKSLCEDSGGDVFSLDEAQDLTSQFYSKKVKPAAVYRGTLDLGDSEKYPDAALAIPVHMYGRTMQAKIPTAKKFSVLSESAAEDNLPGGRTGLVNASRSYKLKVAADMANHEMEEDTEVPEDALEKAYMYGKTIVPIRAVDLEALKLATVKSLTILGFFASSTFQREWLMSNVYSVFAAPGNPHAEVQMAGLVFALFEKNSFALCRYVRANDSEPKLGVLWPEISSEHKCLFFAKTAFNEDIRRHVFASLTDIETVSGKKLEKHRLLATQEMIDNTKEFINALDLMNINDGEEYLAPESTFNPALQRQMQLVEFRALNPGKPLPPVPSALIKQLLPRPELIAAAQPIEDTLIRLWDIKKLDKPARGKRNYGASLDDELGKDGVALDHEHGLSGSGDLLFQGLAGNPHGDKRHKSESMFGTATSGSGPGIDPGVSGLATAGSAFGAGSTFSRAGALGDAVASGMISFEMSAVREIGTSDPVKDFEAMVKIATIQQQQGIRPAGAGFVTVTMAVDQMKAMIQKVITTSFGDQFYEKALECLKSLRGFLSSADMAKFGAADGVESEAERKEAAKSRVETWNAFIKEIRQMCLNTSISPVRTDFWELVVKNKKELGLLTQREVPDGAGGVSTEEAEQFMTETTEDTSAANVEEDAPEPEEDDLLALMD</sequence>
<dbReference type="PANTHER" id="PTHR12604:SF4">
    <property type="entry name" value="X-RAY REPAIR CROSS-COMPLEMENTING PROTEIN 5"/>
    <property type="match status" value="1"/>
</dbReference>
<keyword evidence="5" id="KW-0158">Chromosome</keyword>
<feature type="compositionally biased region" description="Acidic residues" evidence="17">
    <location>
        <begin position="837"/>
        <end position="854"/>
    </location>
</feature>
<dbReference type="Pfam" id="PF02735">
    <property type="entry name" value="Ku"/>
    <property type="match status" value="1"/>
</dbReference>
<dbReference type="SUPFAM" id="SSF100939">
    <property type="entry name" value="SPOC domain-like"/>
    <property type="match status" value="1"/>
</dbReference>
<dbReference type="AlphaFoldDB" id="A0AAD4DA08"/>
<evidence type="ECO:0000256" key="11">
    <source>
        <dbReference type="ARBA" id="ARBA00022895"/>
    </source>
</evidence>
<evidence type="ECO:0000256" key="5">
    <source>
        <dbReference type="ARBA" id="ARBA00022454"/>
    </source>
</evidence>
<keyword evidence="7" id="KW-0227">DNA damage</keyword>
<dbReference type="InterPro" id="IPR016194">
    <property type="entry name" value="SPOC-like_C_dom_sf"/>
</dbReference>
<dbReference type="Gene3D" id="1.25.40.240">
    <property type="entry name" value="Ku, C-terminal domain"/>
    <property type="match status" value="1"/>
</dbReference>
<evidence type="ECO:0000256" key="6">
    <source>
        <dbReference type="ARBA" id="ARBA00022741"/>
    </source>
</evidence>
<keyword evidence="14" id="KW-0234">DNA repair</keyword>
<keyword evidence="11" id="KW-0779">Telomere</keyword>
<comment type="caution">
    <text evidence="19">The sequence shown here is derived from an EMBL/GenBank/DDBJ whole genome shotgun (WGS) entry which is preliminary data.</text>
</comment>
<keyword evidence="8" id="KW-0378">Hydrolase</keyword>
<keyword evidence="20" id="KW-1185">Reference proteome</keyword>
<organism evidence="19 20">
    <name type="scientific">Linnemannia exigua</name>
    <dbReference type="NCBI Taxonomy" id="604196"/>
    <lineage>
        <taxon>Eukaryota</taxon>
        <taxon>Fungi</taxon>
        <taxon>Fungi incertae sedis</taxon>
        <taxon>Mucoromycota</taxon>
        <taxon>Mortierellomycotina</taxon>
        <taxon>Mortierellomycetes</taxon>
        <taxon>Mortierellales</taxon>
        <taxon>Mortierellaceae</taxon>
        <taxon>Linnemannia</taxon>
    </lineage>
</organism>
<dbReference type="GO" id="GO:0003684">
    <property type="term" value="F:damaged DNA binding"/>
    <property type="evidence" value="ECO:0007669"/>
    <property type="project" value="InterPro"/>
</dbReference>
<keyword evidence="12" id="KW-0238">DNA-binding</keyword>